<evidence type="ECO:0000313" key="1">
    <source>
        <dbReference type="EMBL" id="KAF2607135.1"/>
    </source>
</evidence>
<dbReference type="Proteomes" id="UP000712281">
    <property type="component" value="Unassembled WGS sequence"/>
</dbReference>
<comment type="caution">
    <text evidence="1">The sequence shown here is derived from an EMBL/GenBank/DDBJ whole genome shotgun (WGS) entry which is preliminary data.</text>
</comment>
<evidence type="ECO:0000313" key="2">
    <source>
        <dbReference type="Proteomes" id="UP000712281"/>
    </source>
</evidence>
<dbReference type="AlphaFoldDB" id="A0A8S9LJ31"/>
<dbReference type="EMBL" id="QGKW02000276">
    <property type="protein sequence ID" value="KAF2607135.1"/>
    <property type="molecule type" value="Genomic_DNA"/>
</dbReference>
<sequence length="95" mass="10996">MSVKLSGRSIDQRSDSPVDRYFERLDPEVKMDMIVSVPKSIMLKADQYGHWKVRMKQLIREINEDAWRAVDTGWEDPTIVTAEGTKPRPMEGLEC</sequence>
<protein>
    <submittedName>
        <fullName evidence="1">Uncharacterized protein</fullName>
    </submittedName>
</protein>
<proteinExistence type="predicted"/>
<name>A0A8S9LJ31_BRACR</name>
<accession>A0A8S9LJ31</accession>
<gene>
    <name evidence="1" type="ORF">F2Q68_00043046</name>
</gene>
<organism evidence="1 2">
    <name type="scientific">Brassica cretica</name>
    <name type="common">Mustard</name>
    <dbReference type="NCBI Taxonomy" id="69181"/>
    <lineage>
        <taxon>Eukaryota</taxon>
        <taxon>Viridiplantae</taxon>
        <taxon>Streptophyta</taxon>
        <taxon>Embryophyta</taxon>
        <taxon>Tracheophyta</taxon>
        <taxon>Spermatophyta</taxon>
        <taxon>Magnoliopsida</taxon>
        <taxon>eudicotyledons</taxon>
        <taxon>Gunneridae</taxon>
        <taxon>Pentapetalae</taxon>
        <taxon>rosids</taxon>
        <taxon>malvids</taxon>
        <taxon>Brassicales</taxon>
        <taxon>Brassicaceae</taxon>
        <taxon>Brassiceae</taxon>
        <taxon>Brassica</taxon>
    </lineage>
</organism>
<reference evidence="1" key="1">
    <citation type="submission" date="2019-12" db="EMBL/GenBank/DDBJ databases">
        <title>Genome sequencing and annotation of Brassica cretica.</title>
        <authorList>
            <person name="Studholme D.J."/>
            <person name="Sarris P.F."/>
        </authorList>
    </citation>
    <scope>NUCLEOTIDE SEQUENCE</scope>
    <source>
        <strain evidence="1">PFS-001/15</strain>
        <tissue evidence="1">Leaf</tissue>
    </source>
</reference>